<evidence type="ECO:0000256" key="1">
    <source>
        <dbReference type="SAM" id="MobiDB-lite"/>
    </source>
</evidence>
<accession>A0A6B0QXV4</accession>
<name>A0A6B0QXV4_9CETA</name>
<proteinExistence type="predicted"/>
<evidence type="ECO:0000313" key="3">
    <source>
        <dbReference type="Proteomes" id="UP000322234"/>
    </source>
</evidence>
<feature type="compositionally biased region" description="Basic and acidic residues" evidence="1">
    <location>
        <begin position="71"/>
        <end position="83"/>
    </location>
</feature>
<sequence>MQINGVPELKASEGTIHTVIYDNGTPEAQLHKQPGNTTPRMVPGTNVYGRGKEKYNQKISTSIPNKVFNPRYEEGRKQSRGSKENLNQLSGQDGEPTTFGLNHTCYSSSPECQNNSKAELPAIHISHKSCS</sequence>
<gene>
    <name evidence="2" type="ORF">E5288_WYG012815</name>
</gene>
<evidence type="ECO:0000313" key="2">
    <source>
        <dbReference type="EMBL" id="MXQ81136.1"/>
    </source>
</evidence>
<feature type="region of interest" description="Disordered" evidence="1">
    <location>
        <begin position="65"/>
        <end position="102"/>
    </location>
</feature>
<organism evidence="2 3">
    <name type="scientific">Bos mutus</name>
    <name type="common">wild yak</name>
    <dbReference type="NCBI Taxonomy" id="72004"/>
    <lineage>
        <taxon>Eukaryota</taxon>
        <taxon>Metazoa</taxon>
        <taxon>Chordata</taxon>
        <taxon>Craniata</taxon>
        <taxon>Vertebrata</taxon>
        <taxon>Euteleostomi</taxon>
        <taxon>Mammalia</taxon>
        <taxon>Eutheria</taxon>
        <taxon>Laurasiatheria</taxon>
        <taxon>Artiodactyla</taxon>
        <taxon>Ruminantia</taxon>
        <taxon>Pecora</taxon>
        <taxon>Bovidae</taxon>
        <taxon>Bovinae</taxon>
        <taxon>Bos</taxon>
    </lineage>
</organism>
<comment type="caution">
    <text evidence="2">The sequence shown here is derived from an EMBL/GenBank/DDBJ whole genome shotgun (WGS) entry which is preliminary data.</text>
</comment>
<dbReference type="EMBL" id="VBQZ03000006">
    <property type="protein sequence ID" value="MXQ81136.1"/>
    <property type="molecule type" value="Genomic_DNA"/>
</dbReference>
<protein>
    <submittedName>
        <fullName evidence="2">Uncharacterized protein</fullName>
    </submittedName>
</protein>
<keyword evidence="3" id="KW-1185">Reference proteome</keyword>
<reference evidence="2" key="1">
    <citation type="submission" date="2019-10" db="EMBL/GenBank/DDBJ databases">
        <title>The sequence and de novo assembly of the wild yak genome.</title>
        <authorList>
            <person name="Liu Y."/>
        </authorList>
    </citation>
    <scope>NUCLEOTIDE SEQUENCE [LARGE SCALE GENOMIC DNA]</scope>
    <source>
        <strain evidence="2">WY2019</strain>
    </source>
</reference>
<dbReference type="Proteomes" id="UP000322234">
    <property type="component" value="Unassembled WGS sequence"/>
</dbReference>
<dbReference type="AlphaFoldDB" id="A0A6B0QXV4"/>